<dbReference type="EMBL" id="KN827537">
    <property type="protein sequence ID" value="KIK76349.1"/>
    <property type="molecule type" value="Genomic_DNA"/>
</dbReference>
<dbReference type="InterPro" id="IPR006600">
    <property type="entry name" value="HTH_CenpB_DNA-bd_dom"/>
</dbReference>
<dbReference type="PANTHER" id="PTHR19303:SF73">
    <property type="entry name" value="PROTEIN PDC2"/>
    <property type="match status" value="1"/>
</dbReference>
<evidence type="ECO:0000259" key="2">
    <source>
        <dbReference type="PROSITE" id="PS51253"/>
    </source>
</evidence>
<dbReference type="OrthoDB" id="2683356at2759"/>
<evidence type="ECO:0000313" key="3">
    <source>
        <dbReference type="EMBL" id="KIK76349.1"/>
    </source>
</evidence>
<reference evidence="4" key="2">
    <citation type="submission" date="2015-01" db="EMBL/GenBank/DDBJ databases">
        <title>Evolutionary Origins and Diversification of the Mycorrhizal Mutualists.</title>
        <authorList>
            <consortium name="DOE Joint Genome Institute"/>
            <consortium name="Mycorrhizal Genomics Consortium"/>
            <person name="Kohler A."/>
            <person name="Kuo A."/>
            <person name="Nagy L.G."/>
            <person name="Floudas D."/>
            <person name="Copeland A."/>
            <person name="Barry K.W."/>
            <person name="Cichocki N."/>
            <person name="Veneault-Fourrey C."/>
            <person name="LaButti K."/>
            <person name="Lindquist E.A."/>
            <person name="Lipzen A."/>
            <person name="Lundell T."/>
            <person name="Morin E."/>
            <person name="Murat C."/>
            <person name="Riley R."/>
            <person name="Ohm R."/>
            <person name="Sun H."/>
            <person name="Tunlid A."/>
            <person name="Henrissat B."/>
            <person name="Grigoriev I.V."/>
            <person name="Hibbett D.S."/>
            <person name="Martin F."/>
        </authorList>
    </citation>
    <scope>NUCLEOTIDE SEQUENCE [LARGE SCALE GENOMIC DNA]</scope>
    <source>
        <strain evidence="4">Ve08.2h10</strain>
    </source>
</reference>
<accession>A0A0D0D7R2</accession>
<keyword evidence="1" id="KW-0238">DNA-binding</keyword>
<dbReference type="PROSITE" id="PS51253">
    <property type="entry name" value="HTH_CENPB"/>
    <property type="match status" value="1"/>
</dbReference>
<keyword evidence="4" id="KW-1185">Reference proteome</keyword>
<dbReference type="GO" id="GO:0005634">
    <property type="term" value="C:nucleus"/>
    <property type="evidence" value="ECO:0007669"/>
    <property type="project" value="TreeGrafter"/>
</dbReference>
<protein>
    <recommendedName>
        <fullName evidence="2">HTH CENPB-type domain-containing protein</fullName>
    </recommendedName>
</protein>
<dbReference type="InParanoid" id="A0A0D0D7R2"/>
<dbReference type="Gene3D" id="1.10.10.60">
    <property type="entry name" value="Homeodomain-like"/>
    <property type="match status" value="1"/>
</dbReference>
<gene>
    <name evidence="3" type="ORF">PAXRUDRAFT_170205</name>
</gene>
<organism evidence="3 4">
    <name type="scientific">Paxillus rubicundulus Ve08.2h10</name>
    <dbReference type="NCBI Taxonomy" id="930991"/>
    <lineage>
        <taxon>Eukaryota</taxon>
        <taxon>Fungi</taxon>
        <taxon>Dikarya</taxon>
        <taxon>Basidiomycota</taxon>
        <taxon>Agaricomycotina</taxon>
        <taxon>Agaricomycetes</taxon>
        <taxon>Agaricomycetidae</taxon>
        <taxon>Boletales</taxon>
        <taxon>Paxilineae</taxon>
        <taxon>Paxillaceae</taxon>
        <taxon>Paxillus</taxon>
    </lineage>
</organism>
<dbReference type="AlphaFoldDB" id="A0A0D0D7R2"/>
<dbReference type="InterPro" id="IPR050863">
    <property type="entry name" value="CenT-Element_Derived"/>
</dbReference>
<dbReference type="Pfam" id="PF03221">
    <property type="entry name" value="HTH_Tnp_Tc5"/>
    <property type="match status" value="1"/>
</dbReference>
<evidence type="ECO:0000256" key="1">
    <source>
        <dbReference type="ARBA" id="ARBA00023125"/>
    </source>
</evidence>
<dbReference type="InterPro" id="IPR009057">
    <property type="entry name" value="Homeodomain-like_sf"/>
</dbReference>
<reference evidence="3 4" key="1">
    <citation type="submission" date="2014-04" db="EMBL/GenBank/DDBJ databases">
        <authorList>
            <consortium name="DOE Joint Genome Institute"/>
            <person name="Kuo A."/>
            <person name="Kohler A."/>
            <person name="Jargeat P."/>
            <person name="Nagy L.G."/>
            <person name="Floudas D."/>
            <person name="Copeland A."/>
            <person name="Barry K.W."/>
            <person name="Cichocki N."/>
            <person name="Veneault-Fourrey C."/>
            <person name="LaButti K."/>
            <person name="Lindquist E.A."/>
            <person name="Lipzen A."/>
            <person name="Lundell T."/>
            <person name="Morin E."/>
            <person name="Murat C."/>
            <person name="Sun H."/>
            <person name="Tunlid A."/>
            <person name="Henrissat B."/>
            <person name="Grigoriev I.V."/>
            <person name="Hibbett D.S."/>
            <person name="Martin F."/>
            <person name="Nordberg H.P."/>
            <person name="Cantor M.N."/>
            <person name="Hua S.X."/>
        </authorList>
    </citation>
    <scope>NUCLEOTIDE SEQUENCE [LARGE SCALE GENOMIC DNA]</scope>
    <source>
        <strain evidence="3 4">Ve08.2h10</strain>
    </source>
</reference>
<dbReference type="HOGENOM" id="CLU_018294_4_0_1"/>
<feature type="domain" description="HTH CENPB-type" evidence="2">
    <location>
        <begin position="171"/>
        <end position="245"/>
    </location>
</feature>
<feature type="non-terminal residue" evidence="3">
    <location>
        <position position="290"/>
    </location>
</feature>
<dbReference type="Proteomes" id="UP000054538">
    <property type="component" value="Unassembled WGS sequence"/>
</dbReference>
<sequence>KTRLEGELKARQPISDSDQEWLDNAGNLVDEEQVVDALDHASDYEQGLKRLNSHDKSVVEKLKNLAGSGEKNCAPVKKCKCPELPVNMSGDNLQKVTQKPAFTKKENATLEQRITILDWHHTNGENQSKTAKHFNAIYPNLQLKQLRISAWCKNEGRWQEEYEISPGSACSAKRICQTQHPEVTKMLDLWISKAMADGILLTSMVLHQKWTKFADLVGVPEDEQLNLGKGWLTQYKTRTGLKEMKHHGKAASVASKTVDKERPRIQELIKKCGYQLCDIFNADESSLFYA</sequence>
<proteinExistence type="predicted"/>
<dbReference type="PANTHER" id="PTHR19303">
    <property type="entry name" value="TRANSPOSON"/>
    <property type="match status" value="1"/>
</dbReference>
<evidence type="ECO:0000313" key="4">
    <source>
        <dbReference type="Proteomes" id="UP000054538"/>
    </source>
</evidence>
<dbReference type="SUPFAM" id="SSF46689">
    <property type="entry name" value="Homeodomain-like"/>
    <property type="match status" value="1"/>
</dbReference>
<dbReference type="GO" id="GO:0003677">
    <property type="term" value="F:DNA binding"/>
    <property type="evidence" value="ECO:0007669"/>
    <property type="project" value="UniProtKB-KW"/>
</dbReference>
<name>A0A0D0D7R2_9AGAM</name>